<dbReference type="RefSeq" id="XP_016218767.1">
    <property type="nucleotide sequence ID" value="XM_016353614.1"/>
</dbReference>
<feature type="domain" description="FHA" evidence="3">
    <location>
        <begin position="36"/>
        <end position="101"/>
    </location>
</feature>
<dbReference type="RefSeq" id="XP_016218768.1">
    <property type="nucleotide sequence ID" value="XM_016353615.1"/>
</dbReference>
<dbReference type="Pfam" id="PF00498">
    <property type="entry name" value="FHA"/>
    <property type="match status" value="1"/>
</dbReference>
<dbReference type="EMBL" id="KN847530">
    <property type="protein sequence ID" value="KIW08899.1"/>
    <property type="molecule type" value="Genomic_DNA"/>
</dbReference>
<dbReference type="AlphaFoldDB" id="A0A0D2BC01"/>
<gene>
    <name evidence="4" type="ORF">PV09_00820</name>
</gene>
<dbReference type="GeneID" id="27308793"/>
<feature type="region of interest" description="Disordered" evidence="1">
    <location>
        <begin position="140"/>
        <end position="212"/>
    </location>
</feature>
<dbReference type="STRING" id="253628.A0A0D2BC01"/>
<feature type="compositionally biased region" description="Acidic residues" evidence="1">
    <location>
        <begin position="160"/>
        <end position="169"/>
    </location>
</feature>
<dbReference type="Gene3D" id="2.60.200.20">
    <property type="match status" value="1"/>
</dbReference>
<dbReference type="PANTHER" id="PTHR23308">
    <property type="entry name" value="NUCLEAR INHIBITOR OF PROTEIN PHOSPHATASE-1"/>
    <property type="match status" value="1"/>
</dbReference>
<feature type="compositionally biased region" description="Basic and acidic residues" evidence="1">
    <location>
        <begin position="463"/>
        <end position="474"/>
    </location>
</feature>
<keyword evidence="2" id="KW-0812">Transmembrane</keyword>
<dbReference type="InterPro" id="IPR000253">
    <property type="entry name" value="FHA_dom"/>
</dbReference>
<dbReference type="Proteomes" id="UP000053259">
    <property type="component" value="Unassembled WGS sequence"/>
</dbReference>
<reference evidence="4 5" key="1">
    <citation type="submission" date="2015-01" db="EMBL/GenBank/DDBJ databases">
        <title>The Genome Sequence of Ochroconis gallopava CBS43764.</title>
        <authorList>
            <consortium name="The Broad Institute Genomics Platform"/>
            <person name="Cuomo C."/>
            <person name="de Hoog S."/>
            <person name="Gorbushina A."/>
            <person name="Stielow B."/>
            <person name="Teixiera M."/>
            <person name="Abouelleil A."/>
            <person name="Chapman S.B."/>
            <person name="Priest M."/>
            <person name="Young S.K."/>
            <person name="Wortman J."/>
            <person name="Nusbaum C."/>
            <person name="Birren B."/>
        </authorList>
    </citation>
    <scope>NUCLEOTIDE SEQUENCE [LARGE SCALE GENOMIC DNA]</scope>
    <source>
        <strain evidence="4 5">CBS 43764</strain>
    </source>
</reference>
<feature type="compositionally biased region" description="Polar residues" evidence="1">
    <location>
        <begin position="142"/>
        <end position="154"/>
    </location>
</feature>
<dbReference type="VEuPathDB" id="FungiDB:PV09_00820"/>
<sequence length="520" mass="56691">MASPSSRETKVTMTLQKGEDALTKRVISSESSCGPIQIGRASKTERKQLIPAKDNMWISNPVISRNHAVLTIEKSNLFDASCVYLEDAGSSHGTFVNNTPIKPRDRRQISSGDLIQFGNKVQRGTDEYDPPVYKVTIEHLQRPQTESLSSSTGRSISVPEESEESDVDESNSAVGSTDSHSSPPGWGEEKTTRTSTLHGGMNSPFTDENAPAQAPVANGIASRGASEEYEPSPDVPVVQDTYAELEIEEAQEMDKEEIVYDGPDFKTSDESIHTRQSQAYIPPTYEDYVPQQQVQLPPMDDLSQLPTIQPKLSTYNHYRDGPFAQPPEVYSGIVSSYDFDDLSLGGETTKLEQTFGVSDDGQTQDNMGYVSHMFPVSAQTSSSVLPSITVTTQELLQNTHESSTKNDMSIRSIINPTPTIGTKRKADELYEAEHLIDNPTQNGDVGGNTESSGGQSHNALTEVKIKAAESKEVSRSTTPPVPHRPKKRLRSSIVTHLGAFAFGGVAMLAGLMSLPDNFFG</sequence>
<evidence type="ECO:0000256" key="2">
    <source>
        <dbReference type="SAM" id="Phobius"/>
    </source>
</evidence>
<feature type="transmembrane region" description="Helical" evidence="2">
    <location>
        <begin position="493"/>
        <end position="514"/>
    </location>
</feature>
<evidence type="ECO:0000259" key="3">
    <source>
        <dbReference type="PROSITE" id="PS50006"/>
    </source>
</evidence>
<feature type="region of interest" description="Disordered" evidence="1">
    <location>
        <begin position="437"/>
        <end position="489"/>
    </location>
</feature>
<evidence type="ECO:0000313" key="5">
    <source>
        <dbReference type="Proteomes" id="UP000053259"/>
    </source>
</evidence>
<organism evidence="4 5">
    <name type="scientific">Verruconis gallopava</name>
    <dbReference type="NCBI Taxonomy" id="253628"/>
    <lineage>
        <taxon>Eukaryota</taxon>
        <taxon>Fungi</taxon>
        <taxon>Dikarya</taxon>
        <taxon>Ascomycota</taxon>
        <taxon>Pezizomycotina</taxon>
        <taxon>Dothideomycetes</taxon>
        <taxon>Pleosporomycetidae</taxon>
        <taxon>Venturiales</taxon>
        <taxon>Sympoventuriaceae</taxon>
        <taxon>Verruconis</taxon>
    </lineage>
</organism>
<evidence type="ECO:0000313" key="4">
    <source>
        <dbReference type="EMBL" id="KIW08899.1"/>
    </source>
</evidence>
<protein>
    <recommendedName>
        <fullName evidence="3">FHA domain-containing protein</fullName>
    </recommendedName>
</protein>
<name>A0A0D2BC01_9PEZI</name>
<dbReference type="InterPro" id="IPR008984">
    <property type="entry name" value="SMAD_FHA_dom_sf"/>
</dbReference>
<feature type="compositionally biased region" description="Polar residues" evidence="1">
    <location>
        <begin position="438"/>
        <end position="459"/>
    </location>
</feature>
<accession>A0A0D2BC01</accession>
<feature type="compositionally biased region" description="Polar residues" evidence="1">
    <location>
        <begin position="171"/>
        <end position="182"/>
    </location>
</feature>
<keyword evidence="2" id="KW-0472">Membrane</keyword>
<dbReference type="EMBL" id="KN847530">
    <property type="protein sequence ID" value="KIW08898.1"/>
    <property type="molecule type" value="Genomic_DNA"/>
</dbReference>
<dbReference type="SMART" id="SM00240">
    <property type="entry name" value="FHA"/>
    <property type="match status" value="1"/>
</dbReference>
<keyword evidence="2" id="KW-1133">Transmembrane helix</keyword>
<dbReference type="OrthoDB" id="4096268at2759"/>
<proteinExistence type="predicted"/>
<dbReference type="PROSITE" id="PS50006">
    <property type="entry name" value="FHA_DOMAIN"/>
    <property type="match status" value="1"/>
</dbReference>
<dbReference type="InterPro" id="IPR050923">
    <property type="entry name" value="Cell_Proc_Reg/RNA_Proc"/>
</dbReference>
<keyword evidence="5" id="KW-1185">Reference proteome</keyword>
<dbReference type="SUPFAM" id="SSF49879">
    <property type="entry name" value="SMAD/FHA domain"/>
    <property type="match status" value="1"/>
</dbReference>
<evidence type="ECO:0000256" key="1">
    <source>
        <dbReference type="SAM" id="MobiDB-lite"/>
    </source>
</evidence>